<dbReference type="Gene3D" id="1.25.40.390">
    <property type="match status" value="1"/>
</dbReference>
<dbReference type="InterPro" id="IPR012944">
    <property type="entry name" value="SusD_RagB_dom"/>
</dbReference>
<dbReference type="InterPro" id="IPR011990">
    <property type="entry name" value="TPR-like_helical_dom_sf"/>
</dbReference>
<comment type="similarity">
    <text evidence="2">Belongs to the SusD family.</text>
</comment>
<name>A0A2U2BEK9_9BACT</name>
<organism evidence="8 9">
    <name type="scientific">Marinilabilia rubra</name>
    <dbReference type="NCBI Taxonomy" id="2162893"/>
    <lineage>
        <taxon>Bacteria</taxon>
        <taxon>Pseudomonadati</taxon>
        <taxon>Bacteroidota</taxon>
        <taxon>Bacteroidia</taxon>
        <taxon>Marinilabiliales</taxon>
        <taxon>Marinilabiliaceae</taxon>
        <taxon>Marinilabilia</taxon>
    </lineage>
</organism>
<dbReference type="Proteomes" id="UP000244956">
    <property type="component" value="Unassembled WGS sequence"/>
</dbReference>
<proteinExistence type="inferred from homology"/>
<reference evidence="8 9" key="1">
    <citation type="submission" date="2018-05" db="EMBL/GenBank/DDBJ databases">
        <title>Marinilabilia rubrum sp. nov., isolated from saltern sediment.</title>
        <authorList>
            <person name="Zhang R."/>
        </authorList>
    </citation>
    <scope>NUCLEOTIDE SEQUENCE [LARGE SCALE GENOMIC DNA]</scope>
    <source>
        <strain evidence="8 9">WTE16</strain>
    </source>
</reference>
<dbReference type="AlphaFoldDB" id="A0A2U2BEK9"/>
<evidence type="ECO:0000256" key="5">
    <source>
        <dbReference type="ARBA" id="ARBA00023237"/>
    </source>
</evidence>
<accession>A0A2U2BEK9</accession>
<evidence type="ECO:0000256" key="1">
    <source>
        <dbReference type="ARBA" id="ARBA00004442"/>
    </source>
</evidence>
<dbReference type="CDD" id="cd08977">
    <property type="entry name" value="SusD"/>
    <property type="match status" value="1"/>
</dbReference>
<evidence type="ECO:0000259" key="7">
    <source>
        <dbReference type="Pfam" id="PF14322"/>
    </source>
</evidence>
<dbReference type="SUPFAM" id="SSF48452">
    <property type="entry name" value="TPR-like"/>
    <property type="match status" value="1"/>
</dbReference>
<comment type="caution">
    <text evidence="8">The sequence shown here is derived from an EMBL/GenBank/DDBJ whole genome shotgun (WGS) entry which is preliminary data.</text>
</comment>
<dbReference type="OrthoDB" id="618454at2"/>
<keyword evidence="3" id="KW-0732">Signal</keyword>
<dbReference type="InterPro" id="IPR033985">
    <property type="entry name" value="SusD-like_N"/>
</dbReference>
<keyword evidence="5" id="KW-0998">Cell outer membrane</keyword>
<dbReference type="Pfam" id="PF14322">
    <property type="entry name" value="SusD-like_3"/>
    <property type="match status" value="1"/>
</dbReference>
<comment type="subcellular location">
    <subcellularLocation>
        <location evidence="1">Cell outer membrane</location>
    </subcellularLocation>
</comment>
<evidence type="ECO:0000256" key="3">
    <source>
        <dbReference type="ARBA" id="ARBA00022729"/>
    </source>
</evidence>
<evidence type="ECO:0000259" key="6">
    <source>
        <dbReference type="Pfam" id="PF07980"/>
    </source>
</evidence>
<dbReference type="Pfam" id="PF07980">
    <property type="entry name" value="SusD_RagB"/>
    <property type="match status" value="1"/>
</dbReference>
<sequence length="506" mass="57325">MLLLLVSSCEDFLEREKLGEETFDVYYNSEEKAIHNVTAAYSDLKDYRFGWTLWAFGETLSDNAVYSGSDGDNAGFEPLKNFNGTPDMHYVTNKWRLCYRGINKASQAMEGIEKMNDNLFSSLELKNRLIAEARFLRAFYHYELTRAFGDVPIVDHWVKTATEKIGQSSREDVFAFIISELELAAADLPLKSEYATEDLGRVTKGAAHAYLAKANLYMENWTEAQDWASKIITSNEYQLDPDYAHVFSFEGEHGMESIMEISYHESETQTSAFRNNGNFQTLFMLPRNITYGYGINQPTEDLNNAFVAANDVVRRDATLLTTEEVFETELTDLYQALEDAEESGDATAIAEAEAALEEGKDALTFNRTGFYNEKMYVSPENRALSIRNNANNIRLMRYAEVLLIYAEASAQLGEDAEARDKLNLVRNRAGLADATESGQDLLEVIYTERRLELAGENDRYHDLLRLGRADTLPGWTDAKKYWPVPQAEIDLTTGEIEQNDGYVSSN</sequence>
<keyword evidence="9" id="KW-1185">Reference proteome</keyword>
<feature type="domain" description="SusD-like N-terminal" evidence="7">
    <location>
        <begin position="34"/>
        <end position="214"/>
    </location>
</feature>
<evidence type="ECO:0000256" key="4">
    <source>
        <dbReference type="ARBA" id="ARBA00023136"/>
    </source>
</evidence>
<protein>
    <submittedName>
        <fullName evidence="8">RagB/SusD family nutrient uptake outer membrane protein</fullName>
    </submittedName>
</protein>
<dbReference type="GO" id="GO:0009279">
    <property type="term" value="C:cell outer membrane"/>
    <property type="evidence" value="ECO:0007669"/>
    <property type="project" value="UniProtKB-SubCell"/>
</dbReference>
<keyword evidence="4" id="KW-0472">Membrane</keyword>
<gene>
    <name evidence="8" type="ORF">DDZ16_00960</name>
</gene>
<evidence type="ECO:0000256" key="2">
    <source>
        <dbReference type="ARBA" id="ARBA00006275"/>
    </source>
</evidence>
<evidence type="ECO:0000313" key="9">
    <source>
        <dbReference type="Proteomes" id="UP000244956"/>
    </source>
</evidence>
<evidence type="ECO:0000313" key="8">
    <source>
        <dbReference type="EMBL" id="PWE01457.1"/>
    </source>
</evidence>
<feature type="domain" description="RagB/SusD" evidence="6">
    <location>
        <begin position="256"/>
        <end position="469"/>
    </location>
</feature>
<dbReference type="EMBL" id="QEWP01000001">
    <property type="protein sequence ID" value="PWE01457.1"/>
    <property type="molecule type" value="Genomic_DNA"/>
</dbReference>